<dbReference type="EMBL" id="JAECZO010000022">
    <property type="protein sequence ID" value="KAK7201910.1"/>
    <property type="molecule type" value="Genomic_DNA"/>
</dbReference>
<organism evidence="5 6">
    <name type="scientific">Novymonas esmeraldas</name>
    <dbReference type="NCBI Taxonomy" id="1808958"/>
    <lineage>
        <taxon>Eukaryota</taxon>
        <taxon>Discoba</taxon>
        <taxon>Euglenozoa</taxon>
        <taxon>Kinetoplastea</taxon>
        <taxon>Metakinetoplastina</taxon>
        <taxon>Trypanosomatida</taxon>
        <taxon>Trypanosomatidae</taxon>
        <taxon>Novymonas</taxon>
    </lineage>
</organism>
<feature type="region of interest" description="Disordered" evidence="1">
    <location>
        <begin position="480"/>
        <end position="506"/>
    </location>
</feature>
<name>A0AAW0F5Q5_9TRYP</name>
<dbReference type="PANTHER" id="PTHR42262:SF2">
    <property type="entry name" value="PDZ DOMAIN-CONTAINING PROTEIN"/>
    <property type="match status" value="1"/>
</dbReference>
<keyword evidence="6" id="KW-1185">Reference proteome</keyword>
<dbReference type="Pfam" id="PF24953">
    <property type="entry name" value="DUF7762"/>
    <property type="match status" value="1"/>
</dbReference>
<dbReference type="Proteomes" id="UP001430356">
    <property type="component" value="Unassembled WGS sequence"/>
</dbReference>
<dbReference type="InterPro" id="IPR056664">
    <property type="entry name" value="DUF7762"/>
</dbReference>
<evidence type="ECO:0000313" key="6">
    <source>
        <dbReference type="Proteomes" id="UP001430356"/>
    </source>
</evidence>
<evidence type="ECO:0000313" key="5">
    <source>
        <dbReference type="EMBL" id="KAK7201910.1"/>
    </source>
</evidence>
<feature type="domain" description="DUF7759" evidence="2">
    <location>
        <begin position="591"/>
        <end position="700"/>
    </location>
</feature>
<dbReference type="InterPro" id="IPR056663">
    <property type="entry name" value="DUF7761"/>
</dbReference>
<dbReference type="PANTHER" id="PTHR42262">
    <property type="entry name" value="PDZ DOMAIN-CONTAINING PROTEIN-RELATED"/>
    <property type="match status" value="1"/>
</dbReference>
<dbReference type="Pfam" id="PF24952">
    <property type="entry name" value="DUF7761"/>
    <property type="match status" value="1"/>
</dbReference>
<protein>
    <submittedName>
        <fullName evidence="5">Uncharacterized protein</fullName>
    </submittedName>
</protein>
<accession>A0AAW0F5Q5</accession>
<dbReference type="AlphaFoldDB" id="A0AAW0F5Q5"/>
<evidence type="ECO:0000256" key="1">
    <source>
        <dbReference type="SAM" id="MobiDB-lite"/>
    </source>
</evidence>
<reference evidence="5 6" key="1">
    <citation type="journal article" date="2021" name="MBio">
        <title>A New Model Trypanosomatid, Novymonas esmeraldas: Genomic Perception of Its 'Candidatus Pandoraea novymonadis' Endosymbiont.</title>
        <authorList>
            <person name="Zakharova A."/>
            <person name="Saura A."/>
            <person name="Butenko A."/>
            <person name="Podesvova L."/>
            <person name="Warmusova S."/>
            <person name="Kostygov A.Y."/>
            <person name="Nenarokova A."/>
            <person name="Lukes J."/>
            <person name="Opperdoes F.R."/>
            <person name="Yurchenko V."/>
        </authorList>
    </citation>
    <scope>NUCLEOTIDE SEQUENCE [LARGE SCALE GENOMIC DNA]</scope>
    <source>
        <strain evidence="5 6">E262AT.01</strain>
    </source>
</reference>
<evidence type="ECO:0000259" key="2">
    <source>
        <dbReference type="Pfam" id="PF24945"/>
    </source>
</evidence>
<feature type="domain" description="DUF7761" evidence="3">
    <location>
        <begin position="258"/>
        <end position="360"/>
    </location>
</feature>
<feature type="domain" description="DUF7762" evidence="4">
    <location>
        <begin position="373"/>
        <end position="471"/>
    </location>
</feature>
<sequence>MSSAPSLLHVLGQLNSCKDAAEIIFRADAARLLARAPPGDISDPPSSNTDGIDDYSLDIARRIGTMVAKLDELSGSASKVIFTPRMVLYELMDIVREALYTSFPAHMQLEDEQRDKKSVVQHFNFFVSSRDVPIDAAVEGLHVVSYVSVKLRVELVTLRLRSRIEEELSVAQTSNSEEAVAALLVTRMLLDDFTAIFNSIVLLVPITKSAARDSSVENVVHRLAPVYPEYYYRLCDWTLVLESSMSTTGVVYTRVHRLSVDGTKCTAKAHLSRPTASSPWGLLLNERGALVDIDVGLRVFKPAGELHELLRIAPQGARITKVNEVVVGEVKDGDYAAYRRRVVEMIQSLTAKRRLLFLELESSAFIDIARRLPTEVAFLAPPQGGEGTSGQRVTLVLRRQSIDAEWGFTVNEHLYWTPPPLQALSETTKSFVVAHTSQLRLLAVNGVEALHATQAELLIEMAETVVLELLVMPKVARPPRAPSRQLLKSPAAAPAATATGATATPSPAFTPVSAASTAGAPSHGVVDVHSIANAALAHDAPQSLPSVAPASGGSAGLAPLETPLVQAAQVGAAPAAAAALASGAVVTAETNAAALPLSDHVQLMHCTENEMQFVRSTASIPWGLPIGRLVDRSVAPQNLPLRLMDLPNLRTKHGRTHPFGQMFKKDKSTWFIAEVNGVPATDVEATLKQIGQLTRMTLRFLRR</sequence>
<proteinExistence type="predicted"/>
<evidence type="ECO:0000259" key="3">
    <source>
        <dbReference type="Pfam" id="PF24952"/>
    </source>
</evidence>
<feature type="compositionally biased region" description="Low complexity" evidence="1">
    <location>
        <begin position="489"/>
        <end position="506"/>
    </location>
</feature>
<comment type="caution">
    <text evidence="5">The sequence shown here is derived from an EMBL/GenBank/DDBJ whole genome shotgun (WGS) entry which is preliminary data.</text>
</comment>
<dbReference type="InterPro" id="IPR056661">
    <property type="entry name" value="DUF7759"/>
</dbReference>
<dbReference type="Pfam" id="PF24945">
    <property type="entry name" value="DUF7759"/>
    <property type="match status" value="1"/>
</dbReference>
<evidence type="ECO:0000259" key="4">
    <source>
        <dbReference type="Pfam" id="PF24953"/>
    </source>
</evidence>
<gene>
    <name evidence="5" type="ORF">NESM_000258500</name>
</gene>